<dbReference type="AlphaFoldDB" id="A0A8J8NEK8"/>
<reference evidence="1" key="1">
    <citation type="submission" date="2019-06" db="EMBL/GenBank/DDBJ databases">
        <authorList>
            <person name="Zheng W."/>
        </authorList>
    </citation>
    <scope>NUCLEOTIDE SEQUENCE</scope>
    <source>
        <strain evidence="1">QDHG01</strain>
    </source>
</reference>
<organism evidence="1 2">
    <name type="scientific">Halteria grandinella</name>
    <dbReference type="NCBI Taxonomy" id="5974"/>
    <lineage>
        <taxon>Eukaryota</taxon>
        <taxon>Sar</taxon>
        <taxon>Alveolata</taxon>
        <taxon>Ciliophora</taxon>
        <taxon>Intramacronucleata</taxon>
        <taxon>Spirotrichea</taxon>
        <taxon>Stichotrichia</taxon>
        <taxon>Sporadotrichida</taxon>
        <taxon>Halteriidae</taxon>
        <taxon>Halteria</taxon>
    </lineage>
</organism>
<keyword evidence="2" id="KW-1185">Reference proteome</keyword>
<name>A0A8J8NEK8_HALGN</name>
<evidence type="ECO:0000313" key="1">
    <source>
        <dbReference type="EMBL" id="TNV73378.1"/>
    </source>
</evidence>
<proteinExistence type="predicted"/>
<accession>A0A8J8NEK8</accession>
<evidence type="ECO:0000313" key="2">
    <source>
        <dbReference type="Proteomes" id="UP000785679"/>
    </source>
</evidence>
<protein>
    <submittedName>
        <fullName evidence="1">Uncharacterized protein</fullName>
    </submittedName>
</protein>
<sequence length="80" mass="9366">MRVRRIQVIPVILGLSGQFKSQDLSCSVYNHLDQSSQLIEISKAPQKCPKYNDDQSLFLQPQMLAYQYSQYSNFHSMLFY</sequence>
<dbReference type="EMBL" id="RRYP01019049">
    <property type="protein sequence ID" value="TNV73378.1"/>
    <property type="molecule type" value="Genomic_DNA"/>
</dbReference>
<comment type="caution">
    <text evidence="1">The sequence shown here is derived from an EMBL/GenBank/DDBJ whole genome shotgun (WGS) entry which is preliminary data.</text>
</comment>
<gene>
    <name evidence="1" type="ORF">FGO68_gene11443</name>
</gene>
<dbReference type="Proteomes" id="UP000785679">
    <property type="component" value="Unassembled WGS sequence"/>
</dbReference>